<dbReference type="EMBL" id="GG698994">
    <property type="protein sequence ID" value="EEU33734.1"/>
    <property type="molecule type" value="Genomic_DNA"/>
</dbReference>
<evidence type="ECO:0000313" key="2">
    <source>
        <dbReference type="Proteomes" id="UP000005206"/>
    </source>
</evidence>
<dbReference type="KEGG" id="nhe:NECHADRAFT_56184"/>
<proteinExistence type="predicted"/>
<sequence length="213" mass="24984">MSPETRRQVFCGINSRAKIPHIYLDKDKRVSNDTRVTFDVDSVLAFPSNLAIAKRGIRWSPTRITVSDLQSNLHLRSVPVTYLDRNRKQHQVHRPMHQIPHYTFGRVIRFKDISLYLLFPNLYREEQTCSKLRDKDFQLWIDSILLPAIYQCYSTAHVQHYPSSYNHSRYNSTARGVETLSRRVHTVAREQQLIYFLPPEALADMWANILATV</sequence>
<evidence type="ECO:0000313" key="1">
    <source>
        <dbReference type="EMBL" id="EEU33734.1"/>
    </source>
</evidence>
<dbReference type="GeneID" id="9666968"/>
<dbReference type="eggNOG" id="ENOG502SKY7">
    <property type="taxonomic scope" value="Eukaryota"/>
</dbReference>
<gene>
    <name evidence="1" type="ORF">NECHADRAFT_56184</name>
</gene>
<organism evidence="1 2">
    <name type="scientific">Fusarium vanettenii (strain ATCC MYA-4622 / CBS 123669 / FGSC 9596 / NRRL 45880 / 77-13-4)</name>
    <name type="common">Fusarium solani subsp. pisi</name>
    <dbReference type="NCBI Taxonomy" id="660122"/>
    <lineage>
        <taxon>Eukaryota</taxon>
        <taxon>Fungi</taxon>
        <taxon>Dikarya</taxon>
        <taxon>Ascomycota</taxon>
        <taxon>Pezizomycotina</taxon>
        <taxon>Sordariomycetes</taxon>
        <taxon>Hypocreomycetidae</taxon>
        <taxon>Hypocreales</taxon>
        <taxon>Nectriaceae</taxon>
        <taxon>Fusarium</taxon>
        <taxon>Fusarium solani species complex</taxon>
        <taxon>Fusarium vanettenii</taxon>
    </lineage>
</organism>
<dbReference type="InParanoid" id="C7ZQH4"/>
<dbReference type="OrthoDB" id="5369347at2759"/>
<protein>
    <submittedName>
        <fullName evidence="1">Uncharacterized protein</fullName>
    </submittedName>
</protein>
<dbReference type="VEuPathDB" id="FungiDB:NECHADRAFT_56184"/>
<dbReference type="Proteomes" id="UP000005206">
    <property type="component" value="Unassembled WGS sequence"/>
</dbReference>
<keyword evidence="2" id="KW-1185">Reference proteome</keyword>
<name>C7ZQH4_FUSV7</name>
<dbReference type="AlphaFoldDB" id="C7ZQH4"/>
<reference evidence="1 2" key="1">
    <citation type="journal article" date="2009" name="PLoS Genet.">
        <title>The genome of Nectria haematococca: contribution of supernumerary chromosomes to gene expansion.</title>
        <authorList>
            <person name="Coleman J.J."/>
            <person name="Rounsley S.D."/>
            <person name="Rodriguez-Carres M."/>
            <person name="Kuo A."/>
            <person name="Wasmann C.C."/>
            <person name="Grimwood J."/>
            <person name="Schmutz J."/>
            <person name="Taga M."/>
            <person name="White G.J."/>
            <person name="Zhou S."/>
            <person name="Schwartz D.C."/>
            <person name="Freitag M."/>
            <person name="Ma L.J."/>
            <person name="Danchin E.G."/>
            <person name="Henrissat B."/>
            <person name="Coutinho P.M."/>
            <person name="Nelson D.R."/>
            <person name="Straney D."/>
            <person name="Napoli C.A."/>
            <person name="Barker B.M."/>
            <person name="Gribskov M."/>
            <person name="Rep M."/>
            <person name="Kroken S."/>
            <person name="Molnar I."/>
            <person name="Rensing C."/>
            <person name="Kennell J.C."/>
            <person name="Zamora J."/>
            <person name="Farman M.L."/>
            <person name="Selker E.U."/>
            <person name="Salamov A."/>
            <person name="Shapiro H."/>
            <person name="Pangilinan J."/>
            <person name="Lindquist E."/>
            <person name="Lamers C."/>
            <person name="Grigoriev I.V."/>
            <person name="Geiser D.M."/>
            <person name="Covert S.F."/>
            <person name="Temporini E."/>
            <person name="Vanetten H.D."/>
        </authorList>
    </citation>
    <scope>NUCLEOTIDE SEQUENCE [LARGE SCALE GENOMIC DNA]</scope>
    <source>
        <strain evidence="2">ATCC MYA-4622 / CBS 123669 / FGSC 9596 / NRRL 45880 / 77-13-4</strain>
    </source>
</reference>
<dbReference type="HOGENOM" id="CLU_1528782_0_0_1"/>
<accession>C7ZQH4</accession>
<dbReference type="RefSeq" id="XP_003039447.1">
    <property type="nucleotide sequence ID" value="XM_003039401.1"/>
</dbReference>